<keyword evidence="4" id="KW-0472">Membrane</keyword>
<evidence type="ECO:0000256" key="2">
    <source>
        <dbReference type="ARBA" id="ARBA00007248"/>
    </source>
</evidence>
<dbReference type="GO" id="GO:0009279">
    <property type="term" value="C:cell outer membrane"/>
    <property type="evidence" value="ECO:0007669"/>
    <property type="project" value="UniProtKB-SubCell"/>
</dbReference>
<dbReference type="AlphaFoldDB" id="A0A3E4Z7G6"/>
<dbReference type="Proteomes" id="UP000260814">
    <property type="component" value="Unassembled WGS sequence"/>
</dbReference>
<evidence type="ECO:0000256" key="7">
    <source>
        <dbReference type="ARBA" id="ARBA00023288"/>
    </source>
</evidence>
<keyword evidence="7" id="KW-0449">Lipoprotein</keyword>
<comment type="caution">
    <text evidence="8">The sequence shown here is derived from an EMBL/GenBank/DDBJ whole genome shotgun (WGS) entry which is preliminary data.</text>
</comment>
<keyword evidence="5" id="KW-0564">Palmitate</keyword>
<dbReference type="RefSeq" id="WP_117702034.1">
    <property type="nucleotide sequence ID" value="NZ_QSTW01000012.1"/>
</dbReference>
<organism evidence="8 9">
    <name type="scientific">Phocaeicola plebeius</name>
    <dbReference type="NCBI Taxonomy" id="310297"/>
    <lineage>
        <taxon>Bacteria</taxon>
        <taxon>Pseudomonadati</taxon>
        <taxon>Bacteroidota</taxon>
        <taxon>Bacteroidia</taxon>
        <taxon>Bacteroidales</taxon>
        <taxon>Bacteroidaceae</taxon>
        <taxon>Phocaeicola</taxon>
    </lineage>
</organism>
<dbReference type="InterPro" id="IPR014941">
    <property type="entry name" value="FimB/Mfa2/Mfa3"/>
</dbReference>
<evidence type="ECO:0008006" key="10">
    <source>
        <dbReference type="Google" id="ProtNLM"/>
    </source>
</evidence>
<dbReference type="Pfam" id="PF08842">
    <property type="entry name" value="Mfa2"/>
    <property type="match status" value="1"/>
</dbReference>
<sequence length="312" mass="35028">MSKGIKILYVLPVAVCLLWSSCIRDSIPPCPPLQVTLTVKDKNYFNIDDAVKLGLMERKAENLPFRDYVSTLYYIVHDAEGKVVAEQKNALVDNDNQTQLITLPESLPYGKYTLTVWGNMKSDEPLGEDATTAEMEAVGAAANDIYLASATFDYRYGNEEHSLAMERTKGNLLIKAEGIPDNIDFSTKDIQDIYNFVDNGFQYSTLTDIHTELDWQEIRSEIKSETLMCPSPSYEGSTLSVMFIDKSAAGSQGRAAYYPTLEPQDINITMGRNEITILKYVYVDEGGSGEGDFEIYLRVNDNWELLHGMELD</sequence>
<comment type="similarity">
    <text evidence="2">Belongs to the bacteroidetes fimbrillin superfamily. FimB/Mfa2 family.</text>
</comment>
<evidence type="ECO:0000256" key="5">
    <source>
        <dbReference type="ARBA" id="ARBA00023139"/>
    </source>
</evidence>
<dbReference type="PROSITE" id="PS51257">
    <property type="entry name" value="PROKAR_LIPOPROTEIN"/>
    <property type="match status" value="1"/>
</dbReference>
<evidence type="ECO:0000256" key="1">
    <source>
        <dbReference type="ARBA" id="ARBA00004442"/>
    </source>
</evidence>
<accession>A0A3E4Z7G6</accession>
<evidence type="ECO:0000256" key="6">
    <source>
        <dbReference type="ARBA" id="ARBA00023237"/>
    </source>
</evidence>
<dbReference type="Gene3D" id="2.60.40.2100">
    <property type="match status" value="1"/>
</dbReference>
<reference evidence="8 9" key="1">
    <citation type="submission" date="2018-08" db="EMBL/GenBank/DDBJ databases">
        <title>A genome reference for cultivated species of the human gut microbiota.</title>
        <authorList>
            <person name="Zou Y."/>
            <person name="Xue W."/>
            <person name="Luo G."/>
        </authorList>
    </citation>
    <scope>NUCLEOTIDE SEQUENCE [LARGE SCALE GENOMIC DNA]</scope>
    <source>
        <strain evidence="8 9">OM06-2</strain>
    </source>
</reference>
<comment type="subcellular location">
    <subcellularLocation>
        <location evidence="1">Cell outer membrane</location>
    </subcellularLocation>
</comment>
<evidence type="ECO:0000313" key="8">
    <source>
        <dbReference type="EMBL" id="RGM90605.1"/>
    </source>
</evidence>
<evidence type="ECO:0000313" key="9">
    <source>
        <dbReference type="Proteomes" id="UP000260814"/>
    </source>
</evidence>
<evidence type="ECO:0000256" key="4">
    <source>
        <dbReference type="ARBA" id="ARBA00023136"/>
    </source>
</evidence>
<gene>
    <name evidence="8" type="ORF">DXB87_09865</name>
</gene>
<evidence type="ECO:0000256" key="3">
    <source>
        <dbReference type="ARBA" id="ARBA00022729"/>
    </source>
</evidence>
<name>A0A3E4Z7G6_9BACT</name>
<keyword evidence="6" id="KW-0998">Cell outer membrane</keyword>
<proteinExistence type="inferred from homology"/>
<dbReference type="EMBL" id="QSTW01000012">
    <property type="protein sequence ID" value="RGM90605.1"/>
    <property type="molecule type" value="Genomic_DNA"/>
</dbReference>
<protein>
    <recommendedName>
        <fullName evidence="10">FimB/Mfa2 family fimbrial subunit</fullName>
    </recommendedName>
</protein>
<keyword evidence="3" id="KW-0732">Signal</keyword>